<dbReference type="Pfam" id="PF07702">
    <property type="entry name" value="UTRA"/>
    <property type="match status" value="1"/>
</dbReference>
<dbReference type="InterPro" id="IPR036388">
    <property type="entry name" value="WH-like_DNA-bd_sf"/>
</dbReference>
<dbReference type="InterPro" id="IPR036390">
    <property type="entry name" value="WH_DNA-bd_sf"/>
</dbReference>
<feature type="domain" description="HTH gntR-type" evidence="4">
    <location>
        <begin position="6"/>
        <end position="74"/>
    </location>
</feature>
<dbReference type="SUPFAM" id="SSF64288">
    <property type="entry name" value="Chorismate lyase-like"/>
    <property type="match status" value="1"/>
</dbReference>
<protein>
    <submittedName>
        <fullName evidence="5">GntR family transcriptional regulator</fullName>
    </submittedName>
</protein>
<keyword evidence="3" id="KW-0804">Transcription</keyword>
<gene>
    <name evidence="5" type="ORF">Cco03nite_11310</name>
</gene>
<dbReference type="SMART" id="SM00866">
    <property type="entry name" value="UTRA"/>
    <property type="match status" value="1"/>
</dbReference>
<dbReference type="PRINTS" id="PR00035">
    <property type="entry name" value="HTHGNTR"/>
</dbReference>
<name>A0A8J3KWK9_9ACTN</name>
<dbReference type="EMBL" id="BONI01000007">
    <property type="protein sequence ID" value="GIG04431.1"/>
    <property type="molecule type" value="Genomic_DNA"/>
</dbReference>
<dbReference type="SUPFAM" id="SSF46785">
    <property type="entry name" value="Winged helix' DNA-binding domain"/>
    <property type="match status" value="1"/>
</dbReference>
<dbReference type="AlphaFoldDB" id="A0A8J3KWK9"/>
<dbReference type="GO" id="GO:0045892">
    <property type="term" value="P:negative regulation of DNA-templated transcription"/>
    <property type="evidence" value="ECO:0007669"/>
    <property type="project" value="TreeGrafter"/>
</dbReference>
<dbReference type="InterPro" id="IPR000524">
    <property type="entry name" value="Tscrpt_reg_HTH_GntR"/>
</dbReference>
<evidence type="ECO:0000256" key="1">
    <source>
        <dbReference type="ARBA" id="ARBA00023015"/>
    </source>
</evidence>
<evidence type="ECO:0000313" key="6">
    <source>
        <dbReference type="Proteomes" id="UP000630887"/>
    </source>
</evidence>
<dbReference type="InterPro" id="IPR011663">
    <property type="entry name" value="UTRA"/>
</dbReference>
<dbReference type="Proteomes" id="UP000630887">
    <property type="component" value="Unassembled WGS sequence"/>
</dbReference>
<sequence length="256" mass="28585">MPGQSRSKWQQIAADLRNQVTDGTLAPGAQLPTESELTSRYSVARATARQALTALVNEGLVVPQPPRGYFVKDRKPLYYRPQTEFRPRPLSPEMDIFLAEHSEAGREPRQTIDVAIVEPSSDVAKRLRLEPGELAVVRRRVRYLDGEPYNTNDSYFPLSLAQGTEIMMPHDIARGANQVLTENGAHQVRALDEIYVRMPTPDEATRLQLGPGTPVSCHICTGLTEDGRPVRVVINILPGDRHVIVFERDRAKEAES</sequence>
<dbReference type="GO" id="GO:0003700">
    <property type="term" value="F:DNA-binding transcription factor activity"/>
    <property type="evidence" value="ECO:0007669"/>
    <property type="project" value="InterPro"/>
</dbReference>
<dbReference type="CDD" id="cd07377">
    <property type="entry name" value="WHTH_GntR"/>
    <property type="match status" value="1"/>
</dbReference>
<evidence type="ECO:0000259" key="4">
    <source>
        <dbReference type="PROSITE" id="PS50949"/>
    </source>
</evidence>
<evidence type="ECO:0000256" key="3">
    <source>
        <dbReference type="ARBA" id="ARBA00023163"/>
    </source>
</evidence>
<dbReference type="PANTHER" id="PTHR44846:SF17">
    <property type="entry name" value="GNTR-FAMILY TRANSCRIPTIONAL REGULATOR"/>
    <property type="match status" value="1"/>
</dbReference>
<dbReference type="Pfam" id="PF00392">
    <property type="entry name" value="GntR"/>
    <property type="match status" value="1"/>
</dbReference>
<organism evidence="5 6">
    <name type="scientific">Catellatospora coxensis</name>
    <dbReference type="NCBI Taxonomy" id="310354"/>
    <lineage>
        <taxon>Bacteria</taxon>
        <taxon>Bacillati</taxon>
        <taxon>Actinomycetota</taxon>
        <taxon>Actinomycetes</taxon>
        <taxon>Micromonosporales</taxon>
        <taxon>Micromonosporaceae</taxon>
        <taxon>Catellatospora</taxon>
    </lineage>
</organism>
<dbReference type="InterPro" id="IPR050679">
    <property type="entry name" value="Bact_HTH_transcr_reg"/>
</dbReference>
<keyword evidence="6" id="KW-1185">Reference proteome</keyword>
<reference evidence="5 6" key="1">
    <citation type="submission" date="2021-01" db="EMBL/GenBank/DDBJ databases">
        <title>Whole genome shotgun sequence of Catellatospora coxensis NBRC 107359.</title>
        <authorList>
            <person name="Komaki H."/>
            <person name="Tamura T."/>
        </authorList>
    </citation>
    <scope>NUCLEOTIDE SEQUENCE [LARGE SCALE GENOMIC DNA]</scope>
    <source>
        <strain evidence="5 6">NBRC 107359</strain>
    </source>
</reference>
<dbReference type="Gene3D" id="3.40.1410.10">
    <property type="entry name" value="Chorismate lyase-like"/>
    <property type="match status" value="1"/>
</dbReference>
<dbReference type="PROSITE" id="PS50949">
    <property type="entry name" value="HTH_GNTR"/>
    <property type="match status" value="1"/>
</dbReference>
<dbReference type="Gene3D" id="1.10.10.10">
    <property type="entry name" value="Winged helix-like DNA-binding domain superfamily/Winged helix DNA-binding domain"/>
    <property type="match status" value="1"/>
</dbReference>
<evidence type="ECO:0000313" key="5">
    <source>
        <dbReference type="EMBL" id="GIG04431.1"/>
    </source>
</evidence>
<dbReference type="InterPro" id="IPR028978">
    <property type="entry name" value="Chorismate_lyase_/UTRA_dom_sf"/>
</dbReference>
<comment type="caution">
    <text evidence="5">The sequence shown here is derived from an EMBL/GenBank/DDBJ whole genome shotgun (WGS) entry which is preliminary data.</text>
</comment>
<accession>A0A8J3KWK9</accession>
<dbReference type="PANTHER" id="PTHR44846">
    <property type="entry name" value="MANNOSYL-D-GLYCERATE TRANSPORT/METABOLISM SYSTEM REPRESSOR MNGR-RELATED"/>
    <property type="match status" value="1"/>
</dbReference>
<keyword evidence="1" id="KW-0805">Transcription regulation</keyword>
<dbReference type="RefSeq" id="WP_203689202.1">
    <property type="nucleotide sequence ID" value="NZ_BAAALC010000107.1"/>
</dbReference>
<proteinExistence type="predicted"/>
<evidence type="ECO:0000256" key="2">
    <source>
        <dbReference type="ARBA" id="ARBA00023125"/>
    </source>
</evidence>
<dbReference type="GO" id="GO:0003677">
    <property type="term" value="F:DNA binding"/>
    <property type="evidence" value="ECO:0007669"/>
    <property type="project" value="UniProtKB-KW"/>
</dbReference>
<keyword evidence="2" id="KW-0238">DNA-binding</keyword>
<dbReference type="SMART" id="SM00345">
    <property type="entry name" value="HTH_GNTR"/>
    <property type="match status" value="1"/>
</dbReference>